<feature type="region of interest" description="Disordered" evidence="6">
    <location>
        <begin position="1"/>
        <end position="25"/>
    </location>
</feature>
<evidence type="ECO:0000256" key="3">
    <source>
        <dbReference type="ARBA" id="ARBA00022692"/>
    </source>
</evidence>
<dbReference type="EMBL" id="BDSP01000259">
    <property type="protein sequence ID" value="GAX27556.1"/>
    <property type="molecule type" value="Genomic_DNA"/>
</dbReference>
<evidence type="ECO:0000256" key="6">
    <source>
        <dbReference type="SAM" id="MobiDB-lite"/>
    </source>
</evidence>
<comment type="caution">
    <text evidence="8">The sequence shown here is derived from an EMBL/GenBank/DDBJ whole genome shotgun (WGS) entry which is preliminary data.</text>
</comment>
<dbReference type="InterPro" id="IPR051258">
    <property type="entry name" value="Diverse_Substrate_Transporter"/>
</dbReference>
<proteinExistence type="predicted"/>
<feature type="compositionally biased region" description="Low complexity" evidence="6">
    <location>
        <begin position="13"/>
        <end position="23"/>
    </location>
</feature>
<protein>
    <recommendedName>
        <fullName evidence="7">EamA domain-containing protein</fullName>
    </recommendedName>
</protein>
<sequence>MQQQEECKDEETPLLLSPTTSTPIQHHHSWDGRGWLLGVAFLYGTLNVTLRSIYAQPHPPSAAALSTSRGWLAVLCFLPLLWRRQKTHTTAPQHRQALELAVWNFGAQGLANIGLLTVPSARAAFLTQTSVVWTPFLSCLVHPDHRPQRHHWWASLVCLCGLGLLSLSHETPTTSHNHNSHAYGHVLLLLAAGCWSMYIVRLSILSVGHEEVSLQACKNVYLATLYSLWWLLQSVWEKTTATPPSDVTSSWYSHPILWCLLLYSALGPGTVADIGQQHGQSLLKDATESNVWLSLEPVFTAMLGYFLLKEPLSWAEVGGGALVVSAALWSSVV</sequence>
<evidence type="ECO:0000313" key="8">
    <source>
        <dbReference type="EMBL" id="GAX27556.1"/>
    </source>
</evidence>
<dbReference type="InterPro" id="IPR037185">
    <property type="entry name" value="EmrE-like"/>
</dbReference>
<dbReference type="PANTHER" id="PTHR42920">
    <property type="entry name" value="OS03G0707200 PROTEIN-RELATED"/>
    <property type="match status" value="1"/>
</dbReference>
<dbReference type="AlphaFoldDB" id="A0A1Z5KMP8"/>
<dbReference type="InParanoid" id="A0A1Z5KMP8"/>
<reference evidence="8 9" key="1">
    <citation type="journal article" date="2015" name="Plant Cell">
        <title>Oil accumulation by the oleaginous diatom Fistulifera solaris as revealed by the genome and transcriptome.</title>
        <authorList>
            <person name="Tanaka T."/>
            <person name="Maeda Y."/>
            <person name="Veluchamy A."/>
            <person name="Tanaka M."/>
            <person name="Abida H."/>
            <person name="Marechal E."/>
            <person name="Bowler C."/>
            <person name="Muto M."/>
            <person name="Sunaga Y."/>
            <person name="Tanaka M."/>
            <person name="Yoshino T."/>
            <person name="Taniguchi T."/>
            <person name="Fukuda Y."/>
            <person name="Nemoto M."/>
            <person name="Matsumoto M."/>
            <person name="Wong P.S."/>
            <person name="Aburatani S."/>
            <person name="Fujibuchi W."/>
        </authorList>
    </citation>
    <scope>NUCLEOTIDE SEQUENCE [LARGE SCALE GENOMIC DNA]</scope>
    <source>
        <strain evidence="8 9">JPCC DA0580</strain>
    </source>
</reference>
<dbReference type="OrthoDB" id="511355at2759"/>
<dbReference type="PANTHER" id="PTHR42920:SF5">
    <property type="entry name" value="EAMA DOMAIN-CONTAINING PROTEIN"/>
    <property type="match status" value="1"/>
</dbReference>
<feature type="domain" description="EamA" evidence="7">
    <location>
        <begin position="35"/>
        <end position="166"/>
    </location>
</feature>
<keyword evidence="2" id="KW-1003">Cell membrane</keyword>
<evidence type="ECO:0000256" key="1">
    <source>
        <dbReference type="ARBA" id="ARBA00004651"/>
    </source>
</evidence>
<dbReference type="Pfam" id="PF00892">
    <property type="entry name" value="EamA"/>
    <property type="match status" value="2"/>
</dbReference>
<evidence type="ECO:0000313" key="9">
    <source>
        <dbReference type="Proteomes" id="UP000198406"/>
    </source>
</evidence>
<organism evidence="8 9">
    <name type="scientific">Fistulifera solaris</name>
    <name type="common">Oleaginous diatom</name>
    <dbReference type="NCBI Taxonomy" id="1519565"/>
    <lineage>
        <taxon>Eukaryota</taxon>
        <taxon>Sar</taxon>
        <taxon>Stramenopiles</taxon>
        <taxon>Ochrophyta</taxon>
        <taxon>Bacillariophyta</taxon>
        <taxon>Bacillariophyceae</taxon>
        <taxon>Bacillariophycidae</taxon>
        <taxon>Naviculales</taxon>
        <taxon>Naviculaceae</taxon>
        <taxon>Fistulifera</taxon>
    </lineage>
</organism>
<dbReference type="GO" id="GO:0005886">
    <property type="term" value="C:plasma membrane"/>
    <property type="evidence" value="ECO:0007669"/>
    <property type="project" value="UniProtKB-SubCell"/>
</dbReference>
<comment type="subcellular location">
    <subcellularLocation>
        <location evidence="1">Cell membrane</location>
        <topology evidence="1">Multi-pass membrane protein</topology>
    </subcellularLocation>
</comment>
<dbReference type="Proteomes" id="UP000198406">
    <property type="component" value="Unassembled WGS sequence"/>
</dbReference>
<feature type="domain" description="EamA" evidence="7">
    <location>
        <begin position="183"/>
        <end position="330"/>
    </location>
</feature>
<name>A0A1Z5KMP8_FISSO</name>
<gene>
    <name evidence="8" type="ORF">FisN_13Hh358</name>
</gene>
<evidence type="ECO:0000259" key="7">
    <source>
        <dbReference type="Pfam" id="PF00892"/>
    </source>
</evidence>
<dbReference type="InterPro" id="IPR000620">
    <property type="entry name" value="EamA_dom"/>
</dbReference>
<keyword evidence="5" id="KW-0472">Membrane</keyword>
<evidence type="ECO:0000256" key="2">
    <source>
        <dbReference type="ARBA" id="ARBA00022475"/>
    </source>
</evidence>
<accession>A0A1Z5KMP8</accession>
<keyword evidence="9" id="KW-1185">Reference proteome</keyword>
<keyword evidence="4" id="KW-1133">Transmembrane helix</keyword>
<dbReference type="SUPFAM" id="SSF103481">
    <property type="entry name" value="Multidrug resistance efflux transporter EmrE"/>
    <property type="match status" value="2"/>
</dbReference>
<evidence type="ECO:0000256" key="4">
    <source>
        <dbReference type="ARBA" id="ARBA00022989"/>
    </source>
</evidence>
<keyword evidence="3" id="KW-0812">Transmembrane</keyword>
<evidence type="ECO:0000256" key="5">
    <source>
        <dbReference type="ARBA" id="ARBA00023136"/>
    </source>
</evidence>